<protein>
    <submittedName>
        <fullName evidence="2">HDL338Wp</fullName>
    </submittedName>
</protein>
<evidence type="ECO:0000313" key="3">
    <source>
        <dbReference type="Proteomes" id="UP000243052"/>
    </source>
</evidence>
<organism evidence="2 3">
    <name type="scientific">Eremothecium sinecaudum</name>
    <dbReference type="NCBI Taxonomy" id="45286"/>
    <lineage>
        <taxon>Eukaryota</taxon>
        <taxon>Fungi</taxon>
        <taxon>Dikarya</taxon>
        <taxon>Ascomycota</taxon>
        <taxon>Saccharomycotina</taxon>
        <taxon>Saccharomycetes</taxon>
        <taxon>Saccharomycetales</taxon>
        <taxon>Saccharomycetaceae</taxon>
        <taxon>Eremothecium</taxon>
    </lineage>
</organism>
<dbReference type="GeneID" id="28723651"/>
<dbReference type="Gene3D" id="2.30.110.10">
    <property type="entry name" value="Electron Transport, Fmn-binding Protein, Chain A"/>
    <property type="match status" value="1"/>
</dbReference>
<dbReference type="PANTHER" id="PTHR28040:SF1">
    <property type="entry name" value="PYRIDOXAMINE 5'-PHOSPHATE OXIDASE YLR456W HOMOLOG-RELATED"/>
    <property type="match status" value="1"/>
</dbReference>
<dbReference type="Pfam" id="PF01243">
    <property type="entry name" value="PNPOx_N"/>
    <property type="match status" value="1"/>
</dbReference>
<dbReference type="RefSeq" id="XP_017987402.1">
    <property type="nucleotide sequence ID" value="XM_018132020.1"/>
</dbReference>
<dbReference type="STRING" id="45286.A0A0X8HS23"/>
<dbReference type="GO" id="GO:0005634">
    <property type="term" value="C:nucleus"/>
    <property type="evidence" value="ECO:0007669"/>
    <property type="project" value="TreeGrafter"/>
</dbReference>
<feature type="domain" description="Pyridoxamine 5'-phosphate oxidase N-terminal" evidence="1">
    <location>
        <begin position="5"/>
        <end position="86"/>
    </location>
</feature>
<dbReference type="InterPro" id="IPR052841">
    <property type="entry name" value="PMP_oxidase-like"/>
</dbReference>
<gene>
    <name evidence="2" type="ORF">AW171_hschr42298</name>
</gene>
<dbReference type="OrthoDB" id="5300823at2759"/>
<dbReference type="GO" id="GO:0005737">
    <property type="term" value="C:cytoplasm"/>
    <property type="evidence" value="ECO:0007669"/>
    <property type="project" value="TreeGrafter"/>
</dbReference>
<dbReference type="InterPro" id="IPR012349">
    <property type="entry name" value="Split_barrel_FMN-bd"/>
</dbReference>
<sequence length="193" mass="21557">MDKIPEHLTHLLETSKYLHLGTCSKDCVPSVSLMNYTYFPPHKAYNQQAGAHYIIFPVMMDSNKYHNIVENPKVSVLIHDWVTAKKLSLNKTSVPNTPNLQPTENQEVLAPSKLLNLLEELNQAELSQMSGTLRGLAEVVDPQSEESSFYQKALLKANPDAQCFIEGENIAIVKVQIQGATVSDSKNKTSVYQ</sequence>
<accession>A0A0X8HS23</accession>
<evidence type="ECO:0000259" key="1">
    <source>
        <dbReference type="Pfam" id="PF01243"/>
    </source>
</evidence>
<reference evidence="2 3" key="1">
    <citation type="submission" date="2016-01" db="EMBL/GenBank/DDBJ databases">
        <title>Genome sequence of the yeast Holleya sinecauda.</title>
        <authorList>
            <person name="Dietrich F.S."/>
        </authorList>
    </citation>
    <scope>NUCLEOTIDE SEQUENCE [LARGE SCALE GENOMIC DNA]</scope>
    <source>
        <strain evidence="2 3">ATCC 58844</strain>
    </source>
</reference>
<dbReference type="InterPro" id="IPR011576">
    <property type="entry name" value="Pyridox_Oxase_N"/>
</dbReference>
<dbReference type="PANTHER" id="PTHR28040">
    <property type="entry name" value="PYRIDOXAMINE 5'-PHOSPHATE OXIDASE YLR456W HOMOLOG-RELATED"/>
    <property type="match status" value="1"/>
</dbReference>
<name>A0A0X8HS23_9SACH</name>
<dbReference type="EMBL" id="CP014244">
    <property type="protein sequence ID" value="AMD20406.1"/>
    <property type="molecule type" value="Genomic_DNA"/>
</dbReference>
<dbReference type="SUPFAM" id="SSF50475">
    <property type="entry name" value="FMN-binding split barrel"/>
    <property type="match status" value="1"/>
</dbReference>
<dbReference type="AlphaFoldDB" id="A0A0X8HS23"/>
<evidence type="ECO:0000313" key="2">
    <source>
        <dbReference type="EMBL" id="AMD20406.1"/>
    </source>
</evidence>
<keyword evidence="3" id="KW-1185">Reference proteome</keyword>
<dbReference type="Proteomes" id="UP000243052">
    <property type="component" value="Chromosome iv"/>
</dbReference>
<proteinExistence type="predicted"/>